<name>A0A370B9Q5_9ACTN</name>
<dbReference type="OrthoDB" id="62003at2"/>
<feature type="transmembrane region" description="Helical" evidence="1">
    <location>
        <begin position="61"/>
        <end position="80"/>
    </location>
</feature>
<dbReference type="EMBL" id="QQNA01000153">
    <property type="protein sequence ID" value="RDG36533.1"/>
    <property type="molecule type" value="Genomic_DNA"/>
</dbReference>
<accession>A0A370B9Q5</accession>
<dbReference type="RefSeq" id="WP_114625116.1">
    <property type="nucleotide sequence ID" value="NZ_QQNA01000153.1"/>
</dbReference>
<evidence type="ECO:0000313" key="2">
    <source>
        <dbReference type="EMBL" id="RDG36533.1"/>
    </source>
</evidence>
<feature type="transmembrane region" description="Helical" evidence="1">
    <location>
        <begin position="233"/>
        <end position="251"/>
    </location>
</feature>
<feature type="transmembrane region" description="Helical" evidence="1">
    <location>
        <begin position="21"/>
        <end position="41"/>
    </location>
</feature>
<gene>
    <name evidence="2" type="ORF">DVH02_19535</name>
</gene>
<dbReference type="PANTHER" id="PTHR36832">
    <property type="entry name" value="SLR1174 PROTEIN-RELATED"/>
    <property type="match status" value="1"/>
</dbReference>
<evidence type="ECO:0000256" key="1">
    <source>
        <dbReference type="SAM" id="Phobius"/>
    </source>
</evidence>
<dbReference type="PANTHER" id="PTHR36832:SF2">
    <property type="entry name" value="INTEGRAL MEMBRANE PROTEIN"/>
    <property type="match status" value="1"/>
</dbReference>
<dbReference type="Proteomes" id="UP000253741">
    <property type="component" value="Unassembled WGS sequence"/>
</dbReference>
<dbReference type="AlphaFoldDB" id="A0A370B9Q5"/>
<reference evidence="2 3" key="1">
    <citation type="submission" date="2018-07" db="EMBL/GenBank/DDBJ databases">
        <title>Streptomyces species from bats.</title>
        <authorList>
            <person name="Dunlap C."/>
        </authorList>
    </citation>
    <scope>NUCLEOTIDE SEQUENCE [LARGE SCALE GENOMIC DNA]</scope>
    <source>
        <strain evidence="2 3">AC230</strain>
    </source>
</reference>
<dbReference type="InterPro" id="IPR010390">
    <property type="entry name" value="ABC-2_transporter-like"/>
</dbReference>
<feature type="transmembrane region" description="Helical" evidence="1">
    <location>
        <begin position="119"/>
        <end position="139"/>
    </location>
</feature>
<evidence type="ECO:0000313" key="3">
    <source>
        <dbReference type="Proteomes" id="UP000253741"/>
    </source>
</evidence>
<keyword evidence="1" id="KW-1133">Transmembrane helix</keyword>
<keyword evidence="3" id="KW-1185">Reference proteome</keyword>
<keyword evidence="1" id="KW-0472">Membrane</keyword>
<sequence>MGRLYAVVAAGGFRRYATYRVATVAGVFTNCVFGFIVAYAYTALWDARPRLGGYDLPQAVTYVWLGQALLAACATMGGGFEDELIERIRTGDIAVDLYRPADLQLWWLAGDLGRAAFQLLGRGIVPMAVGAFAFDLALPGDALTWLAFLCAVLLGLVVSFALRFLIALSAFWLLDGAGMAQMGMLAAMFFSGMLLPLNVFPGALGELARALPWSALLQVPADIFLGRRTGWDLVGAFGFQAAWALALLMAGRALQSVATRRVVVQGG</sequence>
<dbReference type="Pfam" id="PF06182">
    <property type="entry name" value="ABC2_membrane_6"/>
    <property type="match status" value="1"/>
</dbReference>
<proteinExistence type="predicted"/>
<organism evidence="2 3">
    <name type="scientific">Streptomyces corynorhini</name>
    <dbReference type="NCBI Taxonomy" id="2282652"/>
    <lineage>
        <taxon>Bacteria</taxon>
        <taxon>Bacillati</taxon>
        <taxon>Actinomycetota</taxon>
        <taxon>Actinomycetes</taxon>
        <taxon>Kitasatosporales</taxon>
        <taxon>Streptomycetaceae</taxon>
        <taxon>Streptomyces</taxon>
    </lineage>
</organism>
<keyword evidence="1" id="KW-0812">Transmembrane</keyword>
<comment type="caution">
    <text evidence="2">The sequence shown here is derived from an EMBL/GenBank/DDBJ whole genome shotgun (WGS) entry which is preliminary data.</text>
</comment>
<feature type="transmembrane region" description="Helical" evidence="1">
    <location>
        <begin position="145"/>
        <end position="173"/>
    </location>
</feature>
<protein>
    <submittedName>
        <fullName evidence="2">ABC transporter permease</fullName>
    </submittedName>
</protein>